<protein>
    <submittedName>
        <fullName evidence="10">Iron ABC transporter permease</fullName>
    </submittedName>
</protein>
<feature type="transmembrane region" description="Helical" evidence="8">
    <location>
        <begin position="70"/>
        <end position="94"/>
    </location>
</feature>
<feature type="transmembrane region" description="Helical" evidence="8">
    <location>
        <begin position="17"/>
        <end position="39"/>
    </location>
</feature>
<feature type="transmembrane region" description="Helical" evidence="8">
    <location>
        <begin position="146"/>
        <end position="169"/>
    </location>
</feature>
<feature type="transmembrane region" description="Helical" evidence="8">
    <location>
        <begin position="101"/>
        <end position="126"/>
    </location>
</feature>
<dbReference type="InterPro" id="IPR035906">
    <property type="entry name" value="MetI-like_sf"/>
</dbReference>
<sequence length="570" mass="60332">MTPALSYDKTYGSQHRWLLSSLLIGIVLLSLAPSLRLLIEALSDLTQGRQSPLWQVLNSASTWRALWHSLYTSGLGMLIALVLGSLFAFAITLTNVRGKTWLVFCFMLPMMIPPQVTALSWLQLFGPASPLLKSIGMAPPMGSPQPLYSAEGIALLLGIQSAPLVFLALRTSLLSLPRELIEAARISGAKQIQVWGHIILPVTRSGLIAGGAMAFISSLGNFGIPAMLGIPAGYYVLPTLIYQRMASFGTGVLAEMAALSLLIGLLALAGVALQQHLMGRSRFGLGGHSGRSHDFTLGRWRTLVTATLVGILLIILVAPLLALVVSSLVPAVGVPLNADTATLNAYAEVVGRQGATWRAVRNSLWLAGSAAVVLMLLSLPLAYRLQRLPDRWRGVVLSAIEIPYALPGVVLAIACILLFVRPLPIINVALYGTLGLIFVAYLARFLVVCVKPVAASLAQLDPSLEEAAQLAGAGPWRRLGGIILPLVAPALFAGGLLVFLLAVNELTVSALLWSAGNETLGVLIFNLDQGGESVLAAAVSVLVVIMVASLMLALSLLAPRLPKGVIPWQG</sequence>
<keyword evidence="6 8" id="KW-1133">Transmembrane helix</keyword>
<comment type="similarity">
    <text evidence="8">Belongs to the binding-protein-dependent transport system permease family.</text>
</comment>
<feature type="transmembrane region" description="Helical" evidence="8">
    <location>
        <begin position="425"/>
        <end position="447"/>
    </location>
</feature>
<feature type="transmembrane region" description="Helical" evidence="8">
    <location>
        <begin position="248"/>
        <end position="273"/>
    </location>
</feature>
<evidence type="ECO:0000256" key="1">
    <source>
        <dbReference type="ARBA" id="ARBA00004429"/>
    </source>
</evidence>
<evidence type="ECO:0000256" key="5">
    <source>
        <dbReference type="ARBA" id="ARBA00022692"/>
    </source>
</evidence>
<keyword evidence="3" id="KW-1003">Cell membrane</keyword>
<feature type="domain" description="ABC transmembrane type-1" evidence="9">
    <location>
        <begin position="66"/>
        <end position="274"/>
    </location>
</feature>
<proteinExistence type="inferred from homology"/>
<organism evidence="10 11">
    <name type="scientific">Vreelandella neptunia</name>
    <dbReference type="NCBI Taxonomy" id="115551"/>
    <lineage>
        <taxon>Bacteria</taxon>
        <taxon>Pseudomonadati</taxon>
        <taxon>Pseudomonadota</taxon>
        <taxon>Gammaproteobacteria</taxon>
        <taxon>Oceanospirillales</taxon>
        <taxon>Halomonadaceae</taxon>
        <taxon>Vreelandella</taxon>
    </lineage>
</organism>
<feature type="transmembrane region" description="Helical" evidence="8">
    <location>
        <begin position="303"/>
        <end position="329"/>
    </location>
</feature>
<evidence type="ECO:0000256" key="3">
    <source>
        <dbReference type="ARBA" id="ARBA00022475"/>
    </source>
</evidence>
<evidence type="ECO:0000256" key="6">
    <source>
        <dbReference type="ARBA" id="ARBA00022989"/>
    </source>
</evidence>
<evidence type="ECO:0000313" key="10">
    <source>
        <dbReference type="EMBL" id="MCH4811566.1"/>
    </source>
</evidence>
<accession>A0ABS9S612</accession>
<keyword evidence="5 8" id="KW-0812">Transmembrane</keyword>
<keyword evidence="7 8" id="KW-0472">Membrane</keyword>
<dbReference type="PROSITE" id="PS50928">
    <property type="entry name" value="ABC_TM1"/>
    <property type="match status" value="2"/>
</dbReference>
<dbReference type="Proteomes" id="UP001320609">
    <property type="component" value="Unassembled WGS sequence"/>
</dbReference>
<keyword evidence="4" id="KW-0997">Cell inner membrane</keyword>
<feature type="transmembrane region" description="Helical" evidence="8">
    <location>
        <begin position="207"/>
        <end position="228"/>
    </location>
</feature>
<evidence type="ECO:0000259" key="9">
    <source>
        <dbReference type="PROSITE" id="PS50928"/>
    </source>
</evidence>
<dbReference type="Pfam" id="PF00528">
    <property type="entry name" value="BPD_transp_1"/>
    <property type="match status" value="2"/>
</dbReference>
<feature type="domain" description="ABC transmembrane type-1" evidence="9">
    <location>
        <begin position="360"/>
        <end position="552"/>
    </location>
</feature>
<gene>
    <name evidence="10" type="ORF">MLE19_09500</name>
</gene>
<evidence type="ECO:0000256" key="2">
    <source>
        <dbReference type="ARBA" id="ARBA00022448"/>
    </source>
</evidence>
<evidence type="ECO:0000256" key="8">
    <source>
        <dbReference type="RuleBase" id="RU363032"/>
    </source>
</evidence>
<dbReference type="CDD" id="cd06261">
    <property type="entry name" value="TM_PBP2"/>
    <property type="match status" value="2"/>
</dbReference>
<evidence type="ECO:0000256" key="7">
    <source>
        <dbReference type="ARBA" id="ARBA00023136"/>
    </source>
</evidence>
<dbReference type="InterPro" id="IPR000515">
    <property type="entry name" value="MetI-like"/>
</dbReference>
<feature type="transmembrane region" description="Helical" evidence="8">
    <location>
        <begin position="482"/>
        <end position="503"/>
    </location>
</feature>
<dbReference type="SUPFAM" id="SSF161098">
    <property type="entry name" value="MetI-like"/>
    <property type="match status" value="2"/>
</dbReference>
<feature type="transmembrane region" description="Helical" evidence="8">
    <location>
        <begin position="534"/>
        <end position="558"/>
    </location>
</feature>
<feature type="transmembrane region" description="Helical" evidence="8">
    <location>
        <begin position="395"/>
        <end position="419"/>
    </location>
</feature>
<comment type="caution">
    <text evidence="10">The sequence shown here is derived from an EMBL/GenBank/DDBJ whole genome shotgun (WGS) entry which is preliminary data.</text>
</comment>
<keyword evidence="2 8" id="KW-0813">Transport</keyword>
<reference evidence="10 11" key="1">
    <citation type="submission" date="2022-03" db="EMBL/GenBank/DDBJ databases">
        <title>Genomic signatures underlying metal tolerance in selected Arctic bacterial isolates.</title>
        <authorList>
            <person name="Thomas F.A."/>
            <person name="Venkatachalam S."/>
            <person name="Krishnan K.P."/>
        </authorList>
    </citation>
    <scope>NUCLEOTIDE SEQUENCE [LARGE SCALE GENOMIC DNA]</scope>
    <source>
        <strain evidence="10 11">HM116</strain>
    </source>
</reference>
<dbReference type="RefSeq" id="WP_240717939.1">
    <property type="nucleotide sequence ID" value="NZ_JAKVTW010000005.1"/>
</dbReference>
<dbReference type="Gene3D" id="1.10.3720.10">
    <property type="entry name" value="MetI-like"/>
    <property type="match status" value="2"/>
</dbReference>
<comment type="subcellular location">
    <subcellularLocation>
        <location evidence="1">Cell inner membrane</location>
        <topology evidence="1">Multi-pass membrane protein</topology>
    </subcellularLocation>
    <subcellularLocation>
        <location evidence="8">Cell membrane</location>
        <topology evidence="8">Multi-pass membrane protein</topology>
    </subcellularLocation>
</comment>
<dbReference type="PANTHER" id="PTHR43357">
    <property type="entry name" value="INNER MEMBRANE ABC TRANSPORTER PERMEASE PROTEIN YDCV"/>
    <property type="match status" value="1"/>
</dbReference>
<feature type="transmembrane region" description="Helical" evidence="8">
    <location>
        <begin position="364"/>
        <end position="383"/>
    </location>
</feature>
<dbReference type="PANTHER" id="PTHR43357:SF3">
    <property type="entry name" value="FE(3+)-TRANSPORT SYSTEM PERMEASE PROTEIN FBPB 2"/>
    <property type="match status" value="1"/>
</dbReference>
<dbReference type="EMBL" id="JAKVTW010000005">
    <property type="protein sequence ID" value="MCH4811566.1"/>
    <property type="molecule type" value="Genomic_DNA"/>
</dbReference>
<keyword evidence="11" id="KW-1185">Reference proteome</keyword>
<evidence type="ECO:0000256" key="4">
    <source>
        <dbReference type="ARBA" id="ARBA00022519"/>
    </source>
</evidence>
<name>A0ABS9S612_9GAMM</name>
<evidence type="ECO:0000313" key="11">
    <source>
        <dbReference type="Proteomes" id="UP001320609"/>
    </source>
</evidence>